<keyword evidence="2" id="KW-1185">Reference proteome</keyword>
<organism evidence="1 2">
    <name type="scientific">Ambrosiozyma monospora</name>
    <name type="common">Yeast</name>
    <name type="synonym">Endomycopsis monosporus</name>
    <dbReference type="NCBI Taxonomy" id="43982"/>
    <lineage>
        <taxon>Eukaryota</taxon>
        <taxon>Fungi</taxon>
        <taxon>Dikarya</taxon>
        <taxon>Ascomycota</taxon>
        <taxon>Saccharomycotina</taxon>
        <taxon>Pichiomycetes</taxon>
        <taxon>Pichiales</taxon>
        <taxon>Pichiaceae</taxon>
        <taxon>Ambrosiozyma</taxon>
    </lineage>
</organism>
<sequence>MSSTNTMAKLNPFGASIRRLFSTTTEVNARQYRTVVQRQLKEQPQLYEGFERPRNLMIPKEMPQYPAYPYGESRIFKRADRGLYGGQVITFGNQISEMKNKSRRTWLPNVITKSIWSDALQKSIKMKLTARVLKTLTKEGGLDNYLTKEKPARVKELGLFGWRLRHDVLKAKKLAEQKEIKNYEIVKNEKGEDVKVYFKGFYQGENVKLTVGKRKLLTKLFPVVKYNTPGNLTFSAFSVPRKTTTISDVLKECEQYKVDLKDVCL</sequence>
<comment type="caution">
    <text evidence="1">The sequence shown here is derived from an EMBL/GenBank/DDBJ whole genome shotgun (WGS) entry which is preliminary data.</text>
</comment>
<evidence type="ECO:0000313" key="1">
    <source>
        <dbReference type="EMBL" id="GME79630.1"/>
    </source>
</evidence>
<accession>A0ACB5T245</accession>
<name>A0ACB5T245_AMBMO</name>
<reference evidence="1" key="1">
    <citation type="submission" date="2023-04" db="EMBL/GenBank/DDBJ databases">
        <title>Ambrosiozyma monospora NBRC 10751.</title>
        <authorList>
            <person name="Ichikawa N."/>
            <person name="Sato H."/>
            <person name="Tonouchi N."/>
        </authorList>
    </citation>
    <scope>NUCLEOTIDE SEQUENCE</scope>
    <source>
        <strain evidence="1">NBRC 10751</strain>
    </source>
</reference>
<evidence type="ECO:0000313" key="2">
    <source>
        <dbReference type="Proteomes" id="UP001165064"/>
    </source>
</evidence>
<protein>
    <submittedName>
        <fullName evidence="1">Unnamed protein product</fullName>
    </submittedName>
</protein>
<dbReference type="EMBL" id="BSXS01002674">
    <property type="protein sequence ID" value="GME79630.1"/>
    <property type="molecule type" value="Genomic_DNA"/>
</dbReference>
<proteinExistence type="predicted"/>
<dbReference type="Proteomes" id="UP001165064">
    <property type="component" value="Unassembled WGS sequence"/>
</dbReference>
<gene>
    <name evidence="1" type="ORF">Amon02_000404900</name>
</gene>